<keyword evidence="1" id="KW-1133">Transmembrane helix</keyword>
<gene>
    <name evidence="2" type="ORF">Cch02nite_46180</name>
</gene>
<organism evidence="2 3">
    <name type="scientific">Catellatospora chokoriensis</name>
    <dbReference type="NCBI Taxonomy" id="310353"/>
    <lineage>
        <taxon>Bacteria</taxon>
        <taxon>Bacillati</taxon>
        <taxon>Actinomycetota</taxon>
        <taxon>Actinomycetes</taxon>
        <taxon>Micromonosporales</taxon>
        <taxon>Micromonosporaceae</taxon>
        <taxon>Catellatospora</taxon>
    </lineage>
</organism>
<evidence type="ECO:0000313" key="2">
    <source>
        <dbReference type="EMBL" id="GIF91174.1"/>
    </source>
</evidence>
<feature type="transmembrane region" description="Helical" evidence="1">
    <location>
        <begin position="73"/>
        <end position="93"/>
    </location>
</feature>
<sequence>MWWVTWRQHRAELLVAVLLLACVAVPLLITGTAMHAEYTADGIAACVANPDGAGCGQLVSQFLDRHTEWGNRFIWASVLPVLAGVFIGAPLLAREFEQGTWRLAFTQSVTRTRWLVTRLVAVGAGVAALAMACSALFTWWRAPLDAIGGRMRTTAFVIASPSLVAVTLFAFAAGVFAGALLRRTIAAMGATLAVYLAVRLPMEEAVRPYLLTPLVRITEPGVTADTGWRPDTEWVVADGWIDATGHRLSTREERAIVREVYGGHEAVYGAGTPIERYLAEHGLRHYAEYHPGSSFLTMQLVESAVFVGLAAALLAGAVWLVRRRKA</sequence>
<dbReference type="EMBL" id="BONG01000029">
    <property type="protein sequence ID" value="GIF91174.1"/>
    <property type="molecule type" value="Genomic_DNA"/>
</dbReference>
<comment type="caution">
    <text evidence="2">The sequence shown here is derived from an EMBL/GenBank/DDBJ whole genome shotgun (WGS) entry which is preliminary data.</text>
</comment>
<feature type="transmembrane region" description="Helical" evidence="1">
    <location>
        <begin position="303"/>
        <end position="321"/>
    </location>
</feature>
<accession>A0A8J3K811</accession>
<dbReference type="RefSeq" id="WP_191838813.1">
    <property type="nucleotide sequence ID" value="NZ_BAAALB010000008.1"/>
</dbReference>
<dbReference type="GO" id="GO:0140359">
    <property type="term" value="F:ABC-type transporter activity"/>
    <property type="evidence" value="ECO:0007669"/>
    <property type="project" value="InterPro"/>
</dbReference>
<feature type="transmembrane region" description="Helical" evidence="1">
    <location>
        <begin position="12"/>
        <end position="29"/>
    </location>
</feature>
<dbReference type="Proteomes" id="UP000619293">
    <property type="component" value="Unassembled WGS sequence"/>
</dbReference>
<reference evidence="2 3" key="1">
    <citation type="submission" date="2021-01" db="EMBL/GenBank/DDBJ databases">
        <title>Whole genome shotgun sequence of Catellatospora chokoriensis NBRC 107358.</title>
        <authorList>
            <person name="Komaki H."/>
            <person name="Tamura T."/>
        </authorList>
    </citation>
    <scope>NUCLEOTIDE SEQUENCE [LARGE SCALE GENOMIC DNA]</scope>
    <source>
        <strain evidence="2 3">NBRC 107358</strain>
    </source>
</reference>
<evidence type="ECO:0000256" key="1">
    <source>
        <dbReference type="SAM" id="Phobius"/>
    </source>
</evidence>
<dbReference type="AlphaFoldDB" id="A0A8J3K811"/>
<dbReference type="GO" id="GO:0005886">
    <property type="term" value="C:plasma membrane"/>
    <property type="evidence" value="ECO:0007669"/>
    <property type="project" value="UniProtKB-SubCell"/>
</dbReference>
<keyword evidence="1" id="KW-0472">Membrane</keyword>
<proteinExistence type="predicted"/>
<evidence type="ECO:0000313" key="3">
    <source>
        <dbReference type="Proteomes" id="UP000619293"/>
    </source>
</evidence>
<feature type="transmembrane region" description="Helical" evidence="1">
    <location>
        <begin position="184"/>
        <end position="202"/>
    </location>
</feature>
<name>A0A8J3K811_9ACTN</name>
<keyword evidence="3" id="KW-1185">Reference proteome</keyword>
<keyword evidence="1" id="KW-0812">Transmembrane</keyword>
<dbReference type="Pfam" id="PF12679">
    <property type="entry name" value="ABC2_membrane_2"/>
    <property type="match status" value="1"/>
</dbReference>
<feature type="transmembrane region" description="Helical" evidence="1">
    <location>
        <begin position="114"/>
        <end position="140"/>
    </location>
</feature>
<feature type="transmembrane region" description="Helical" evidence="1">
    <location>
        <begin position="155"/>
        <end position="177"/>
    </location>
</feature>
<protein>
    <submittedName>
        <fullName evidence="2">Transporter</fullName>
    </submittedName>
</protein>